<comment type="caution">
    <text evidence="1">The sequence shown here is derived from an EMBL/GenBank/DDBJ whole genome shotgun (WGS) entry which is preliminary data.</text>
</comment>
<evidence type="ECO:0000313" key="1">
    <source>
        <dbReference type="EMBL" id="RBP45781.1"/>
    </source>
</evidence>
<sequence length="191" mass="21400">MSKPVISCVLPFSFGLVLLRDSAAAPVLKEDWTDESHELGVAASTSSAALTVADCHFVHVRVYRGLHGCVESANETTRVFRLRSPSRRLVIHELMDDRPAADLVTVRLDDAFEDGFRIVKTLSRPSEEELVMDLHLLTPSEYENVAGNLPPLMEQNYPDRPFIVPATRLPIGQRMSPFQKTLHRVLKRLGL</sequence>
<name>A0A366HQ61_9BACT</name>
<proteinExistence type="predicted"/>
<dbReference type="Proteomes" id="UP000253426">
    <property type="component" value="Unassembled WGS sequence"/>
</dbReference>
<dbReference type="EMBL" id="QNRR01000002">
    <property type="protein sequence ID" value="RBP45781.1"/>
    <property type="molecule type" value="Genomic_DNA"/>
</dbReference>
<dbReference type="RefSeq" id="WP_147263240.1">
    <property type="nucleotide sequence ID" value="NZ_QNRR01000002.1"/>
</dbReference>
<protein>
    <submittedName>
        <fullName evidence="1">Uncharacterized protein</fullName>
    </submittedName>
</protein>
<dbReference type="AlphaFoldDB" id="A0A366HQ61"/>
<keyword evidence="2" id="KW-1185">Reference proteome</keyword>
<reference evidence="1 2" key="1">
    <citation type="submission" date="2018-06" db="EMBL/GenBank/DDBJ databases">
        <title>Genomic Encyclopedia of Type Strains, Phase IV (KMG-IV): sequencing the most valuable type-strain genomes for metagenomic binning, comparative biology and taxonomic classification.</title>
        <authorList>
            <person name="Goeker M."/>
        </authorList>
    </citation>
    <scope>NUCLEOTIDE SEQUENCE [LARGE SCALE GENOMIC DNA]</scope>
    <source>
        <strain evidence="1 2">DSM 25532</strain>
    </source>
</reference>
<organism evidence="1 2">
    <name type="scientific">Roseimicrobium gellanilyticum</name>
    <dbReference type="NCBI Taxonomy" id="748857"/>
    <lineage>
        <taxon>Bacteria</taxon>
        <taxon>Pseudomonadati</taxon>
        <taxon>Verrucomicrobiota</taxon>
        <taxon>Verrucomicrobiia</taxon>
        <taxon>Verrucomicrobiales</taxon>
        <taxon>Verrucomicrobiaceae</taxon>
        <taxon>Roseimicrobium</taxon>
    </lineage>
</organism>
<accession>A0A366HQ61</accession>
<evidence type="ECO:0000313" key="2">
    <source>
        <dbReference type="Proteomes" id="UP000253426"/>
    </source>
</evidence>
<gene>
    <name evidence="1" type="ORF">DES53_102163</name>
</gene>